<evidence type="ECO:0000256" key="1">
    <source>
        <dbReference type="SAM" id="MobiDB-lite"/>
    </source>
</evidence>
<dbReference type="KEGG" id="bdi:100836818"/>
<dbReference type="OrthoDB" id="778913at2759"/>
<reference evidence="2 3" key="1">
    <citation type="journal article" date="2010" name="Nature">
        <title>Genome sequencing and analysis of the model grass Brachypodium distachyon.</title>
        <authorList>
            <consortium name="International Brachypodium Initiative"/>
        </authorList>
    </citation>
    <scope>NUCLEOTIDE SEQUENCE [LARGE SCALE GENOMIC DNA]</scope>
    <source>
        <strain evidence="2">Bd21</strain>
        <strain evidence="3">cv. Bd21</strain>
    </source>
</reference>
<reference evidence="3" key="3">
    <citation type="submission" date="2018-08" db="UniProtKB">
        <authorList>
            <consortium name="EnsemblPlants"/>
        </authorList>
    </citation>
    <scope>IDENTIFICATION</scope>
    <source>
        <strain evidence="3">cv. Bd21</strain>
    </source>
</reference>
<evidence type="ECO:0000313" key="3">
    <source>
        <dbReference type="EnsemblPlants" id="KQK15455"/>
    </source>
</evidence>
<dbReference type="RefSeq" id="XP_003560018.2">
    <property type="nucleotide sequence ID" value="XM_003559970.4"/>
</dbReference>
<feature type="region of interest" description="Disordered" evidence="1">
    <location>
        <begin position="73"/>
        <end position="125"/>
    </location>
</feature>
<dbReference type="Proteomes" id="UP000008810">
    <property type="component" value="Chromosome 1"/>
</dbReference>
<feature type="compositionally biased region" description="Polar residues" evidence="1">
    <location>
        <begin position="1"/>
        <end position="15"/>
    </location>
</feature>
<feature type="compositionally biased region" description="Low complexity" evidence="1">
    <location>
        <begin position="88"/>
        <end position="125"/>
    </location>
</feature>
<organism evidence="2">
    <name type="scientific">Brachypodium distachyon</name>
    <name type="common">Purple false brome</name>
    <name type="synonym">Trachynia distachya</name>
    <dbReference type="NCBI Taxonomy" id="15368"/>
    <lineage>
        <taxon>Eukaryota</taxon>
        <taxon>Viridiplantae</taxon>
        <taxon>Streptophyta</taxon>
        <taxon>Embryophyta</taxon>
        <taxon>Tracheophyta</taxon>
        <taxon>Spermatophyta</taxon>
        <taxon>Magnoliopsida</taxon>
        <taxon>Liliopsida</taxon>
        <taxon>Poales</taxon>
        <taxon>Poaceae</taxon>
        <taxon>BOP clade</taxon>
        <taxon>Pooideae</taxon>
        <taxon>Stipodae</taxon>
        <taxon>Brachypodieae</taxon>
        <taxon>Brachypodium</taxon>
    </lineage>
</organism>
<evidence type="ECO:0000313" key="2">
    <source>
        <dbReference type="EMBL" id="KQK15455.1"/>
    </source>
</evidence>
<dbReference type="PANTHER" id="PTHR33922">
    <property type="entry name" value="OS01G0888066 PROTEIN-RELATED"/>
    <property type="match status" value="1"/>
</dbReference>
<dbReference type="GeneID" id="100836818"/>
<dbReference type="EMBL" id="CM000880">
    <property type="protein sequence ID" value="KQK15455.1"/>
    <property type="molecule type" value="Genomic_DNA"/>
</dbReference>
<feature type="region of interest" description="Disordered" evidence="1">
    <location>
        <begin position="152"/>
        <end position="182"/>
    </location>
</feature>
<gene>
    <name evidence="3" type="primary">LOC100836818</name>
    <name evidence="2" type="ORF">BRADI_1g22900v3</name>
</gene>
<dbReference type="PANTHER" id="PTHR33922:SF2">
    <property type="entry name" value="OS07G0589600 PROTEIN"/>
    <property type="match status" value="1"/>
</dbReference>
<dbReference type="EnsemblPlants" id="KQK15455">
    <property type="protein sequence ID" value="KQK15455"/>
    <property type="gene ID" value="BRADI_1g22900v3"/>
</dbReference>
<sequence length="303" mass="31296">MKTRTQQNPTISSPPFSLDQGKKPTMADPRDESPEAAATDDGFEFRILSTAGGLLPSGAGDMCVADELFSHGKLLPLHPAPDSPTLPRSDSAAAAAGLGSRSDSGRRSASSSGSSSSTGCVSRSHSSKSAASDAVLHGAAAAPRRSLASSLFYAHPSPSPQLRSRSARPRRSTGSSAPPPPAGAAWGGFNFIRLGVVGAPDVYPPRLADAKITAASRGGSGRSARFERAASAVEKSLRKHGAGLFGDGFGCRCSPDVVVEPAGLPEAAKKSGDDGGVKKKGRSVRRIRILDWLEELSITRQKK</sequence>
<dbReference type="Gramene" id="KQK15455">
    <property type="protein sequence ID" value="KQK15455"/>
    <property type="gene ID" value="BRADI_1g22900v3"/>
</dbReference>
<name>A0A0Q3GWQ7_BRADI</name>
<proteinExistence type="predicted"/>
<dbReference type="AlphaFoldDB" id="A0A0Q3GWQ7"/>
<reference evidence="2" key="2">
    <citation type="submission" date="2017-06" db="EMBL/GenBank/DDBJ databases">
        <title>WGS assembly of Brachypodium distachyon.</title>
        <authorList>
            <consortium name="The International Brachypodium Initiative"/>
            <person name="Lucas S."/>
            <person name="Harmon-Smith M."/>
            <person name="Lail K."/>
            <person name="Tice H."/>
            <person name="Grimwood J."/>
            <person name="Bruce D."/>
            <person name="Barry K."/>
            <person name="Shu S."/>
            <person name="Lindquist E."/>
            <person name="Wang M."/>
            <person name="Pitluck S."/>
            <person name="Vogel J.P."/>
            <person name="Garvin D.F."/>
            <person name="Mockler T.C."/>
            <person name="Schmutz J."/>
            <person name="Rokhsar D."/>
            <person name="Bevan M.W."/>
        </authorList>
    </citation>
    <scope>NUCLEOTIDE SEQUENCE</scope>
    <source>
        <strain evidence="2">Bd21</strain>
    </source>
</reference>
<feature type="region of interest" description="Disordered" evidence="1">
    <location>
        <begin position="1"/>
        <end position="42"/>
    </location>
</feature>
<keyword evidence="4" id="KW-1185">Reference proteome</keyword>
<evidence type="ECO:0000313" key="4">
    <source>
        <dbReference type="Proteomes" id="UP000008810"/>
    </source>
</evidence>
<accession>A0A0Q3GWQ7</accession>
<protein>
    <submittedName>
        <fullName evidence="2 3">Uncharacterized protein</fullName>
    </submittedName>
</protein>